<name>X1F8K4_9ZZZZ</name>
<gene>
    <name evidence="1" type="ORF">S01H4_55068</name>
</gene>
<protein>
    <recommendedName>
        <fullName evidence="2">Glycerate kinase</fullName>
    </recommendedName>
</protein>
<dbReference type="AlphaFoldDB" id="X1F8K4"/>
<sequence>LPNTLGVHMAQVSHVAKERATVFLVTGGISPTDVEKLGLNYAATPREALNNAFDIVGRDAKVAVLRGAAEMLPIIEKSA</sequence>
<dbReference type="Gene3D" id="3.90.226.30">
    <property type="match status" value="1"/>
</dbReference>
<accession>X1F8K4</accession>
<comment type="caution">
    <text evidence="1">The sequence shown here is derived from an EMBL/GenBank/DDBJ whole genome shotgun (WGS) entry which is preliminary data.</text>
</comment>
<organism evidence="1">
    <name type="scientific">marine sediment metagenome</name>
    <dbReference type="NCBI Taxonomy" id="412755"/>
    <lineage>
        <taxon>unclassified sequences</taxon>
        <taxon>metagenomes</taxon>
        <taxon>ecological metagenomes</taxon>
    </lineage>
</organism>
<proteinExistence type="predicted"/>
<feature type="non-terminal residue" evidence="1">
    <location>
        <position position="1"/>
    </location>
</feature>
<evidence type="ECO:0000313" key="1">
    <source>
        <dbReference type="EMBL" id="GAH17098.1"/>
    </source>
</evidence>
<evidence type="ECO:0008006" key="2">
    <source>
        <dbReference type="Google" id="ProtNLM"/>
    </source>
</evidence>
<reference evidence="1" key="1">
    <citation type="journal article" date="2014" name="Front. Microbiol.">
        <title>High frequency of phylogenetically diverse reductive dehalogenase-homologous genes in deep subseafloor sedimentary metagenomes.</title>
        <authorList>
            <person name="Kawai M."/>
            <person name="Futagami T."/>
            <person name="Toyoda A."/>
            <person name="Takaki Y."/>
            <person name="Nishi S."/>
            <person name="Hori S."/>
            <person name="Arai W."/>
            <person name="Tsubouchi T."/>
            <person name="Morono Y."/>
            <person name="Uchiyama I."/>
            <person name="Ito T."/>
            <person name="Fujiyama A."/>
            <person name="Inagaki F."/>
            <person name="Takami H."/>
        </authorList>
    </citation>
    <scope>NUCLEOTIDE SEQUENCE</scope>
    <source>
        <strain evidence="1">Expedition CK06-06</strain>
    </source>
</reference>
<dbReference type="InterPro" id="IPR043166">
    <property type="entry name" value="LarA-like_C"/>
</dbReference>
<dbReference type="EMBL" id="BART01031744">
    <property type="protein sequence ID" value="GAH17098.1"/>
    <property type="molecule type" value="Genomic_DNA"/>
</dbReference>